<sequence length="243" mass="28304">MIQLFLLHFAGGSIYSFDFLKQYISKDVQVIPLELPGRGKRFEEPALKTKKETIQDYVRQITLMRNKAPYCIYGHSMGATLGLSVAHKMQKLGDQPLYLIVSGNAGPGVSYDEDDPEKQKKKRYLMNDKEFKEELRELGGVPEEVLLNEELYSFFMPIMRSDFEVLEKDDYSEEGIQLQVPIYAIMGTEEKTSAQIDNWRRFTLSSFKYKILEGNHFFIYEQCKELSDIIKNCYEEQLQPFVL</sequence>
<comment type="caution">
    <text evidence="3">The sequence shown here is derived from an EMBL/GenBank/DDBJ whole genome shotgun (WGS) entry which is preliminary data.</text>
</comment>
<dbReference type="InterPro" id="IPR029058">
    <property type="entry name" value="AB_hydrolase_fold"/>
</dbReference>
<comment type="similarity">
    <text evidence="1">Belongs to the thioesterase family.</text>
</comment>
<gene>
    <name evidence="3" type="ORF">ACFO3O_13725</name>
</gene>
<dbReference type="SUPFAM" id="SSF53474">
    <property type="entry name" value="alpha/beta-Hydrolases"/>
    <property type="match status" value="1"/>
</dbReference>
<protein>
    <submittedName>
        <fullName evidence="3">Thioesterase II family protein</fullName>
    </submittedName>
</protein>
<evidence type="ECO:0000256" key="1">
    <source>
        <dbReference type="ARBA" id="ARBA00007169"/>
    </source>
</evidence>
<evidence type="ECO:0000313" key="4">
    <source>
        <dbReference type="Proteomes" id="UP001596043"/>
    </source>
</evidence>
<feature type="domain" description="Thioesterase" evidence="2">
    <location>
        <begin position="3"/>
        <end position="230"/>
    </location>
</feature>
<dbReference type="PANTHER" id="PTHR11487:SF0">
    <property type="entry name" value="S-ACYL FATTY ACID SYNTHASE THIOESTERASE, MEDIUM CHAIN"/>
    <property type="match status" value="1"/>
</dbReference>
<proteinExistence type="inferred from homology"/>
<dbReference type="PANTHER" id="PTHR11487">
    <property type="entry name" value="THIOESTERASE"/>
    <property type="match status" value="1"/>
</dbReference>
<evidence type="ECO:0000259" key="2">
    <source>
        <dbReference type="Pfam" id="PF00975"/>
    </source>
</evidence>
<dbReference type="InterPro" id="IPR001031">
    <property type="entry name" value="Thioesterase"/>
</dbReference>
<dbReference type="EMBL" id="JBHSFV010000008">
    <property type="protein sequence ID" value="MFC4634975.1"/>
    <property type="molecule type" value="Genomic_DNA"/>
</dbReference>
<dbReference type="Pfam" id="PF00975">
    <property type="entry name" value="Thioesterase"/>
    <property type="match status" value="1"/>
</dbReference>
<dbReference type="Proteomes" id="UP001596043">
    <property type="component" value="Unassembled WGS sequence"/>
</dbReference>
<keyword evidence="4" id="KW-1185">Reference proteome</keyword>
<dbReference type="RefSeq" id="WP_379979748.1">
    <property type="nucleotide sequence ID" value="NZ_JBHSFV010000008.1"/>
</dbReference>
<accession>A0ABV9HZQ4</accession>
<dbReference type="Gene3D" id="3.40.50.1820">
    <property type="entry name" value="alpha/beta hydrolase"/>
    <property type="match status" value="1"/>
</dbReference>
<dbReference type="InterPro" id="IPR012223">
    <property type="entry name" value="TEII"/>
</dbReference>
<evidence type="ECO:0000313" key="3">
    <source>
        <dbReference type="EMBL" id="MFC4634975.1"/>
    </source>
</evidence>
<reference evidence="4" key="1">
    <citation type="journal article" date="2019" name="Int. J. Syst. Evol. Microbiol.">
        <title>The Global Catalogue of Microorganisms (GCM) 10K type strain sequencing project: providing services to taxonomists for standard genome sequencing and annotation.</title>
        <authorList>
            <consortium name="The Broad Institute Genomics Platform"/>
            <consortium name="The Broad Institute Genome Sequencing Center for Infectious Disease"/>
            <person name="Wu L."/>
            <person name="Ma J."/>
        </authorList>
    </citation>
    <scope>NUCLEOTIDE SEQUENCE [LARGE SCALE GENOMIC DNA]</scope>
    <source>
        <strain evidence="4">YJ-61-S</strain>
    </source>
</reference>
<name>A0ABV9HZQ4_9FLAO</name>
<organism evidence="3 4">
    <name type="scientific">Dokdonia ponticola</name>
    <dbReference type="NCBI Taxonomy" id="2041041"/>
    <lineage>
        <taxon>Bacteria</taxon>
        <taxon>Pseudomonadati</taxon>
        <taxon>Bacteroidota</taxon>
        <taxon>Flavobacteriia</taxon>
        <taxon>Flavobacteriales</taxon>
        <taxon>Flavobacteriaceae</taxon>
        <taxon>Dokdonia</taxon>
    </lineage>
</organism>